<sequence>MKIEINNLQLIDDIVEKADLRLKYNKPSAVNRLKGCLKHMISKRIQWKMASEEPLKFELMVKPFEENNRRLWFLSINFLQLRHQSLNLLSSIL</sequence>
<dbReference type="AlphaFoldDB" id="A0A0B0EGE0"/>
<dbReference type="EMBL" id="JRYO01000148">
    <property type="protein sequence ID" value="KHE92152.1"/>
    <property type="molecule type" value="Genomic_DNA"/>
</dbReference>
<organism evidence="1 2">
    <name type="scientific">Candidatus Scalindua brodae</name>
    <dbReference type="NCBI Taxonomy" id="237368"/>
    <lineage>
        <taxon>Bacteria</taxon>
        <taxon>Pseudomonadati</taxon>
        <taxon>Planctomycetota</taxon>
        <taxon>Candidatus Brocadiia</taxon>
        <taxon>Candidatus Brocadiales</taxon>
        <taxon>Candidatus Scalinduaceae</taxon>
        <taxon>Candidatus Scalindua</taxon>
    </lineage>
</organism>
<dbReference type="Proteomes" id="UP000030652">
    <property type="component" value="Unassembled WGS sequence"/>
</dbReference>
<accession>A0A0B0EGE0</accession>
<evidence type="ECO:0000313" key="1">
    <source>
        <dbReference type="EMBL" id="KHE92152.1"/>
    </source>
</evidence>
<comment type="caution">
    <text evidence="1">The sequence shown here is derived from an EMBL/GenBank/DDBJ whole genome shotgun (WGS) entry which is preliminary data.</text>
</comment>
<name>A0A0B0EGE0_9BACT</name>
<gene>
    <name evidence="1" type="ORF">SCABRO_02102</name>
</gene>
<evidence type="ECO:0000313" key="2">
    <source>
        <dbReference type="Proteomes" id="UP000030652"/>
    </source>
</evidence>
<protein>
    <submittedName>
        <fullName evidence="1">Uncharacterized protein</fullName>
    </submittedName>
</protein>
<proteinExistence type="predicted"/>
<reference evidence="1 2" key="1">
    <citation type="submission" date="2014-10" db="EMBL/GenBank/DDBJ databases">
        <title>Draft genome of anammox bacterium scalindua brodae, obtained using differential coverage binning of sequence data from two enrichment reactors.</title>
        <authorList>
            <person name="Speth D.R."/>
            <person name="Russ L."/>
            <person name="Kartal B."/>
            <person name="Op den Camp H.J."/>
            <person name="Dutilh B.E."/>
            <person name="Jetten M.S."/>
        </authorList>
    </citation>
    <scope>NUCLEOTIDE SEQUENCE [LARGE SCALE GENOMIC DNA]</scope>
    <source>
        <strain evidence="1">RU1</strain>
    </source>
</reference>